<feature type="binding site" evidence="2">
    <location>
        <position position="64"/>
    </location>
    <ligand>
        <name>Ni(2+)</name>
        <dbReference type="ChEBI" id="CHEBI:49786"/>
    </ligand>
</feature>
<comment type="cofactor">
    <cofactor evidence="2">
        <name>Fe cation</name>
        <dbReference type="ChEBI" id="CHEBI:24875"/>
    </cofactor>
</comment>
<dbReference type="Proteomes" id="UP000315003">
    <property type="component" value="Chromosome"/>
</dbReference>
<reference evidence="3 4" key="1">
    <citation type="submission" date="2019-02" db="EMBL/GenBank/DDBJ databases">
        <title>Deep-cultivation of Planctomycetes and their phenomic and genomic characterization uncovers novel biology.</title>
        <authorList>
            <person name="Wiegand S."/>
            <person name="Jogler M."/>
            <person name="Boedeker C."/>
            <person name="Pinto D."/>
            <person name="Vollmers J."/>
            <person name="Rivas-Marin E."/>
            <person name="Kohn T."/>
            <person name="Peeters S.H."/>
            <person name="Heuer A."/>
            <person name="Rast P."/>
            <person name="Oberbeckmann S."/>
            <person name="Bunk B."/>
            <person name="Jeske O."/>
            <person name="Meyerdierks A."/>
            <person name="Storesund J.E."/>
            <person name="Kallscheuer N."/>
            <person name="Luecker S."/>
            <person name="Lage O.M."/>
            <person name="Pohl T."/>
            <person name="Merkel B.J."/>
            <person name="Hornburger P."/>
            <person name="Mueller R.-W."/>
            <person name="Bruemmer F."/>
            <person name="Labrenz M."/>
            <person name="Spormann A.M."/>
            <person name="Op den Camp H."/>
            <person name="Overmann J."/>
            <person name="Amann R."/>
            <person name="Jetten M.S.M."/>
            <person name="Mascher T."/>
            <person name="Medema M.H."/>
            <person name="Devos D.P."/>
            <person name="Kaster A.-K."/>
            <person name="Ovreas L."/>
            <person name="Rohde M."/>
            <person name="Galperin M.Y."/>
            <person name="Jogler C."/>
        </authorList>
    </citation>
    <scope>NUCLEOTIDE SEQUENCE [LARGE SCALE GENOMIC DNA]</scope>
    <source>
        <strain evidence="3 4">SV_7m_r</strain>
    </source>
</reference>
<keyword evidence="4" id="KW-1185">Reference proteome</keyword>
<comment type="cofactor">
    <cofactor evidence="2">
        <name>Ni(2+)</name>
        <dbReference type="ChEBI" id="CHEBI:49786"/>
    </cofactor>
</comment>
<name>A0A517SZ36_9BACT</name>
<organism evidence="3 4">
    <name type="scientific">Stieleria bergensis</name>
    <dbReference type="NCBI Taxonomy" id="2528025"/>
    <lineage>
        <taxon>Bacteria</taxon>
        <taxon>Pseudomonadati</taxon>
        <taxon>Planctomycetota</taxon>
        <taxon>Planctomycetia</taxon>
        <taxon>Pirellulales</taxon>
        <taxon>Pirellulaceae</taxon>
        <taxon>Stieleria</taxon>
    </lineage>
</organism>
<keyword evidence="3" id="KW-0371">Homeobox</keyword>
<feature type="binding site" evidence="2">
    <location>
        <position position="416"/>
    </location>
    <ligand>
        <name>Ni(2+)</name>
        <dbReference type="ChEBI" id="CHEBI:49786"/>
    </ligand>
</feature>
<evidence type="ECO:0000313" key="4">
    <source>
        <dbReference type="Proteomes" id="UP000315003"/>
    </source>
</evidence>
<protein>
    <submittedName>
        <fullName evidence="3">NAD-reducing hydrogenase HoxS subunit beta</fullName>
        <ecNumber evidence="3">1.12.1.2</ecNumber>
    </submittedName>
</protein>
<dbReference type="Gene3D" id="1.10.645.10">
    <property type="entry name" value="Cytochrome-c3 Hydrogenase, chain B"/>
    <property type="match status" value="1"/>
</dbReference>
<feature type="binding site" evidence="2">
    <location>
        <position position="45"/>
    </location>
    <ligand>
        <name>Mg(2+)</name>
        <dbReference type="ChEBI" id="CHEBI:18420"/>
    </ligand>
</feature>
<gene>
    <name evidence="3" type="primary">hoxH</name>
    <name evidence="3" type="ORF">SV7mr_39430</name>
</gene>
<feature type="binding site" evidence="2">
    <location>
        <position position="419"/>
    </location>
    <ligand>
        <name>Fe cation</name>
        <dbReference type="ChEBI" id="CHEBI:24875"/>
    </ligand>
</feature>
<dbReference type="PROSITE" id="PS00508">
    <property type="entry name" value="NI_HGENASE_L_2"/>
    <property type="match status" value="1"/>
</dbReference>
<keyword evidence="2" id="KW-0460">Magnesium</keyword>
<sequence>MSDNRKITVNALTRVEGEGALHVRVSGDQIESVKLTIYEPPRFFESFLRGRAIEEVPDITARICGICPVAYQMTSVHAIENALDVEISSGVRALRRLLYCAEWIESHVLHIVMLNAPDFFDCHSGIELAEKFPDRVNDGLRIKKIGNRVLEVLGGRAIHPVNVRVGGFYRLPSRDELTELLSDLRWALDAAIDLARWVATFDFPELNIHCELVALQNDDEYPMNEGAIASTIHSPISVEEYEQHFGEQHAPHSTALQSKRRDSAAPYFLGPLARLELNQEQLFPAARKLAEEICPPIPLRNRFHSIIARSIEVVHALEEAIGIIEAYQPPPEPFRPYQHRESEGCAATEAPRGMIYHHYRINDDGTVASSKIVPPTSQNQLQIESDLRDYLPRLLDQPDDIVAAECEKLIRNYDPCISCSTHFLTLEMERT</sequence>
<dbReference type="SUPFAM" id="SSF56762">
    <property type="entry name" value="HydB/Nqo4-like"/>
    <property type="match status" value="1"/>
</dbReference>
<evidence type="ECO:0000256" key="1">
    <source>
        <dbReference type="ARBA" id="ARBA00023002"/>
    </source>
</evidence>
<evidence type="ECO:0000256" key="2">
    <source>
        <dbReference type="PIRSR" id="PIRSR601501-1"/>
    </source>
</evidence>
<evidence type="ECO:0000313" key="3">
    <source>
        <dbReference type="EMBL" id="QDT61408.1"/>
    </source>
</evidence>
<dbReference type="PANTHER" id="PTHR43600:SF4">
    <property type="entry name" value="CYTOSOLIC NIFE-HYDROGENASE, ALPHA SUBUNIT"/>
    <property type="match status" value="1"/>
</dbReference>
<dbReference type="OrthoDB" id="9761717at2"/>
<keyword evidence="2" id="KW-0408">Iron</keyword>
<proteinExistence type="predicted"/>
<dbReference type="EMBL" id="CP036272">
    <property type="protein sequence ID" value="QDT61408.1"/>
    <property type="molecule type" value="Genomic_DNA"/>
</dbReference>
<dbReference type="InterPro" id="IPR001501">
    <property type="entry name" value="Ni-dep_hyd_lsu"/>
</dbReference>
<dbReference type="Pfam" id="PF00374">
    <property type="entry name" value="NiFeSe_Hases"/>
    <property type="match status" value="2"/>
</dbReference>
<dbReference type="GO" id="GO:0016151">
    <property type="term" value="F:nickel cation binding"/>
    <property type="evidence" value="ECO:0007669"/>
    <property type="project" value="InterPro"/>
</dbReference>
<keyword evidence="2" id="KW-0533">Nickel</keyword>
<dbReference type="AlphaFoldDB" id="A0A517SZ36"/>
<keyword evidence="2" id="KW-0479">Metal-binding</keyword>
<dbReference type="PANTHER" id="PTHR43600">
    <property type="entry name" value="COENZYME F420 HYDROGENASE, SUBUNIT ALPHA"/>
    <property type="match status" value="1"/>
</dbReference>
<dbReference type="GO" id="GO:0008901">
    <property type="term" value="F:ferredoxin hydrogenase activity"/>
    <property type="evidence" value="ECO:0007669"/>
    <property type="project" value="InterPro"/>
</dbReference>
<dbReference type="GO" id="GO:0047985">
    <property type="term" value="F:hydrogen dehydrogenase activity"/>
    <property type="evidence" value="ECO:0007669"/>
    <property type="project" value="UniProtKB-EC"/>
</dbReference>
<dbReference type="EC" id="1.12.1.2" evidence="3"/>
<feature type="binding site" evidence="2">
    <location>
        <position position="67"/>
    </location>
    <ligand>
        <name>Ni(2+)</name>
        <dbReference type="ChEBI" id="CHEBI:49786"/>
    </ligand>
</feature>
<dbReference type="RefSeq" id="WP_145275471.1">
    <property type="nucleotide sequence ID" value="NZ_CP036272.1"/>
</dbReference>
<keyword evidence="1 3" id="KW-0560">Oxidoreductase</keyword>
<feature type="binding site" evidence="2">
    <location>
        <position position="372"/>
    </location>
    <ligand>
        <name>Mg(2+)</name>
        <dbReference type="ChEBI" id="CHEBI:18420"/>
    </ligand>
</feature>
<dbReference type="GO" id="GO:0003677">
    <property type="term" value="F:DNA binding"/>
    <property type="evidence" value="ECO:0007669"/>
    <property type="project" value="UniProtKB-KW"/>
</dbReference>
<accession>A0A517SZ36</accession>
<feature type="binding site" evidence="2">
    <location>
        <position position="67"/>
    </location>
    <ligand>
        <name>Fe cation</name>
        <dbReference type="ChEBI" id="CHEBI:24875"/>
    </ligand>
</feature>
<dbReference type="InterPro" id="IPR018194">
    <property type="entry name" value="Ni-dep_hyd_lsu_Ni_BS"/>
</dbReference>
<dbReference type="InterPro" id="IPR029014">
    <property type="entry name" value="NiFe-Hase_large"/>
</dbReference>
<feature type="binding site" evidence="2">
    <location>
        <position position="422"/>
    </location>
    <ligand>
        <name>Mg(2+)</name>
        <dbReference type="ChEBI" id="CHEBI:18420"/>
    </ligand>
</feature>